<dbReference type="EC" id="2.1.1.72" evidence="2"/>
<dbReference type="SUPFAM" id="SSF53335">
    <property type="entry name" value="S-adenosyl-L-methionine-dependent methyltransferases"/>
    <property type="match status" value="1"/>
</dbReference>
<dbReference type="AlphaFoldDB" id="A0A364RAW0"/>
<evidence type="ECO:0000256" key="5">
    <source>
        <dbReference type="ARBA" id="ARBA00022691"/>
    </source>
</evidence>
<evidence type="ECO:0000256" key="1">
    <source>
        <dbReference type="ARBA" id="ARBA00006594"/>
    </source>
</evidence>
<organism evidence="8 10">
    <name type="scientific">Pontibacter arcticus</name>
    <dbReference type="NCBI Taxonomy" id="2080288"/>
    <lineage>
        <taxon>Bacteria</taxon>
        <taxon>Pseudomonadati</taxon>
        <taxon>Bacteroidota</taxon>
        <taxon>Cytophagia</taxon>
        <taxon>Cytophagales</taxon>
        <taxon>Hymenobacteraceae</taxon>
        <taxon>Pontibacter</taxon>
    </lineage>
</organism>
<proteinExistence type="inferred from homology"/>
<evidence type="ECO:0000313" key="9">
    <source>
        <dbReference type="EMBL" id="RAU81445.1"/>
    </source>
</evidence>
<comment type="caution">
    <text evidence="8">The sequence shown here is derived from an EMBL/GenBank/DDBJ whole genome shotgun (WGS) entry which is preliminary data.</text>
</comment>
<feature type="domain" description="DNA methylase N-4/N-6" evidence="7">
    <location>
        <begin position="97"/>
        <end position="448"/>
    </location>
</feature>
<evidence type="ECO:0000256" key="2">
    <source>
        <dbReference type="ARBA" id="ARBA00011900"/>
    </source>
</evidence>
<dbReference type="EMBL" id="QMDV01000006">
    <property type="protein sequence ID" value="RAU81442.1"/>
    <property type="molecule type" value="Genomic_DNA"/>
</dbReference>
<evidence type="ECO:0000313" key="8">
    <source>
        <dbReference type="EMBL" id="RAU81442.1"/>
    </source>
</evidence>
<dbReference type="GO" id="GO:0008170">
    <property type="term" value="F:N-methyltransferase activity"/>
    <property type="evidence" value="ECO:0007669"/>
    <property type="project" value="InterPro"/>
</dbReference>
<dbReference type="GO" id="GO:0032259">
    <property type="term" value="P:methylation"/>
    <property type="evidence" value="ECO:0007669"/>
    <property type="project" value="UniProtKB-KW"/>
</dbReference>
<evidence type="ECO:0000313" key="10">
    <source>
        <dbReference type="Proteomes" id="UP000251692"/>
    </source>
</evidence>
<dbReference type="InterPro" id="IPR002295">
    <property type="entry name" value="N4/N6-MTase_EcoPI_Mod-like"/>
</dbReference>
<dbReference type="GO" id="GO:0003677">
    <property type="term" value="F:DNA binding"/>
    <property type="evidence" value="ECO:0007669"/>
    <property type="project" value="InterPro"/>
</dbReference>
<dbReference type="Pfam" id="PF01555">
    <property type="entry name" value="N6_N4_Mtase"/>
    <property type="match status" value="1"/>
</dbReference>
<evidence type="ECO:0000256" key="6">
    <source>
        <dbReference type="ARBA" id="ARBA00047942"/>
    </source>
</evidence>
<comment type="catalytic activity">
    <reaction evidence="6">
        <text>a 2'-deoxyadenosine in DNA + S-adenosyl-L-methionine = an N(6)-methyl-2'-deoxyadenosine in DNA + S-adenosyl-L-homocysteine + H(+)</text>
        <dbReference type="Rhea" id="RHEA:15197"/>
        <dbReference type="Rhea" id="RHEA-COMP:12418"/>
        <dbReference type="Rhea" id="RHEA-COMP:12419"/>
        <dbReference type="ChEBI" id="CHEBI:15378"/>
        <dbReference type="ChEBI" id="CHEBI:57856"/>
        <dbReference type="ChEBI" id="CHEBI:59789"/>
        <dbReference type="ChEBI" id="CHEBI:90615"/>
        <dbReference type="ChEBI" id="CHEBI:90616"/>
        <dbReference type="EC" id="2.1.1.72"/>
    </reaction>
</comment>
<evidence type="ECO:0000256" key="4">
    <source>
        <dbReference type="ARBA" id="ARBA00022679"/>
    </source>
</evidence>
<evidence type="ECO:0000259" key="7">
    <source>
        <dbReference type="Pfam" id="PF01555"/>
    </source>
</evidence>
<dbReference type="PRINTS" id="PR00506">
    <property type="entry name" value="D21N6MTFRASE"/>
</dbReference>
<dbReference type="GO" id="GO:0009007">
    <property type="term" value="F:site-specific DNA-methyltransferase (adenine-specific) activity"/>
    <property type="evidence" value="ECO:0007669"/>
    <property type="project" value="UniProtKB-EC"/>
</dbReference>
<protein>
    <recommendedName>
        <fullName evidence="2">site-specific DNA-methyltransferase (adenine-specific)</fullName>
        <ecNumber evidence="2">2.1.1.72</ecNumber>
    </recommendedName>
</protein>
<comment type="similarity">
    <text evidence="1">Belongs to the N(4)/N(6)-methyltransferase family.</text>
</comment>
<keyword evidence="3 8" id="KW-0489">Methyltransferase</keyword>
<evidence type="ECO:0000256" key="3">
    <source>
        <dbReference type="ARBA" id="ARBA00022603"/>
    </source>
</evidence>
<reference evidence="8 10" key="2">
    <citation type="submission" date="2018-07" db="EMBL/GenBank/DDBJ databases">
        <title>Pontibacter sp. 2b14 genomic sequence and assembly.</title>
        <authorList>
            <person name="Du Z.-J."/>
        </authorList>
    </citation>
    <scope>NUCLEOTIDE SEQUENCE [LARGE SCALE GENOMIC DNA]</scope>
    <source>
        <strain evidence="8 10">2b14</strain>
    </source>
</reference>
<keyword evidence="10" id="KW-1185">Reference proteome</keyword>
<dbReference type="EMBL" id="QMDV01000006">
    <property type="protein sequence ID" value="RAU81445.1"/>
    <property type="molecule type" value="Genomic_DNA"/>
</dbReference>
<dbReference type="Gene3D" id="3.40.50.150">
    <property type="entry name" value="Vaccinia Virus protein VP39"/>
    <property type="match status" value="1"/>
</dbReference>
<dbReference type="RefSeq" id="WP_165838218.1">
    <property type="nucleotide sequence ID" value="NZ_QMDV01000006.1"/>
</dbReference>
<keyword evidence="4 8" id="KW-0808">Transferase</keyword>
<dbReference type="PROSITE" id="PS00092">
    <property type="entry name" value="N6_MTASE"/>
    <property type="match status" value="1"/>
</dbReference>
<dbReference type="InterPro" id="IPR029063">
    <property type="entry name" value="SAM-dependent_MTases_sf"/>
</dbReference>
<gene>
    <name evidence="8" type="ORF">DP923_15990</name>
    <name evidence="9" type="ORF">DP923_16335</name>
</gene>
<name>A0A364RAW0_9BACT</name>
<accession>A0A364RAW0</accession>
<dbReference type="Proteomes" id="UP000251692">
    <property type="component" value="Unassembled WGS sequence"/>
</dbReference>
<keyword evidence="5" id="KW-0949">S-adenosyl-L-methionine</keyword>
<dbReference type="InterPro" id="IPR002941">
    <property type="entry name" value="DNA_methylase_N4/N6"/>
</dbReference>
<sequence length="657" mass="75236">MRKEEKHKLINKLKSLESLSTEERSYLIDLLNQKKYGLVWEDKPEAVEEQLRQHLPVLEEVAAKAIVNGEEHPNHILIEGDNLHALTALTFTHEGKVDVIYIDPPYNTGKENEFRYNDKWILKDHPFKHSLWLNFISKRLSIAKKLLSKTGVMVIHIDENEFDALNLLLETEIFSEEDFLGAVIWNKQNPKGDAKGVATMHEYVLIYAKDKQSFTALENALSRSKPNAVQILNKAKKLYSKIGKTEIPDAIKEVIKPFNFSKEALDDFKVTYDLELVNKEFQSWLNRQDFSGGEKAYKFIDENGFVYQSVSMAWPNKEQAPDDYYIPLTHPITRRACPVPSRGWRNPSKTMESLLERNLILFGDDESTQPRRKYLLEENLFENTPSIYNNGSSDDELFKTLEIEFPYPKPVSASKYFLQAIHPNPKIILDFFAGSGTTLHATMQLNAEDGGKRQCILVTNNENNICEEVTYERNRRVIQGYTNSKGQEVAGLTQNNLRYYKSGFVPSMVTEPHKRMLTQHSTELLCIKEDCYIDLTEANGFNPAQCRLFSNGKGKHLTVVYHSRQQTEVCEQLIGYIKGLQSLAEPVRLYAFSPEKETLAEDFWEVADKIEAVPLPEAIYNAYKATFRVLKLDRKSPTAPVVEAAEADLFATTQAEA</sequence>
<reference evidence="8 10" key="1">
    <citation type="submission" date="2018-06" db="EMBL/GenBank/DDBJ databases">
        <authorList>
            <person name="Liu Z.-W."/>
        </authorList>
    </citation>
    <scope>NUCLEOTIDE SEQUENCE [LARGE SCALE GENOMIC DNA]</scope>
    <source>
        <strain evidence="8 10">2b14</strain>
    </source>
</reference>
<dbReference type="InterPro" id="IPR002052">
    <property type="entry name" value="DNA_methylase_N6_adenine_CS"/>
</dbReference>